<dbReference type="AlphaFoldDB" id="A0A1I8A927"/>
<dbReference type="GO" id="GO:0070847">
    <property type="term" value="C:core mediator complex"/>
    <property type="evidence" value="ECO:0007669"/>
    <property type="project" value="TreeGrafter"/>
</dbReference>
<evidence type="ECO:0000256" key="4">
    <source>
        <dbReference type="ARBA" id="ARBA00019612"/>
    </source>
</evidence>
<protein>
    <recommendedName>
        <fullName evidence="4 10">Mediator of RNA polymerase II transcription subunit 18</fullName>
    </recommendedName>
    <alternativeName>
        <fullName evidence="9 10">Mediator complex subunit 18</fullName>
    </alternativeName>
</protein>
<dbReference type="Gene3D" id="2.40.320.10">
    <property type="entry name" value="Hypothetical Protein Pfu-838710-001"/>
    <property type="match status" value="1"/>
</dbReference>
<dbReference type="GO" id="GO:0003712">
    <property type="term" value="F:transcription coregulator activity"/>
    <property type="evidence" value="ECO:0007669"/>
    <property type="project" value="InterPro"/>
</dbReference>
<dbReference type="GO" id="GO:0016592">
    <property type="term" value="C:mediator complex"/>
    <property type="evidence" value="ECO:0007669"/>
    <property type="project" value="InterPro"/>
</dbReference>
<evidence type="ECO:0000256" key="11">
    <source>
        <dbReference type="SAM" id="MobiDB-lite"/>
    </source>
</evidence>
<keyword evidence="7 10" id="KW-0539">Nucleus</keyword>
<dbReference type="PANTHER" id="PTHR13321">
    <property type="entry name" value="MEDIATOR OF RNA POLYMERASE II TRANSCRIPTION, SUBUNIT 18"/>
    <property type="match status" value="1"/>
</dbReference>
<feature type="region of interest" description="Disordered" evidence="11">
    <location>
        <begin position="1"/>
        <end position="25"/>
    </location>
</feature>
<keyword evidence="5 10" id="KW-0805">Transcription regulation</keyword>
<dbReference type="FunFam" id="2.40.320.10:FF:000013">
    <property type="entry name" value="Mediator of RNA polymerase II transcription subunit 18"/>
    <property type="match status" value="1"/>
</dbReference>
<accession>A0A1I8A927</accession>
<keyword evidence="12" id="KW-1185">Reference proteome</keyword>
<feature type="compositionally biased region" description="Polar residues" evidence="11">
    <location>
        <begin position="1"/>
        <end position="10"/>
    </location>
</feature>
<comment type="subunit">
    <text evidence="3 10">Component of the Mediator complex.</text>
</comment>
<evidence type="ECO:0000256" key="3">
    <source>
        <dbReference type="ARBA" id="ARBA00011837"/>
    </source>
</evidence>
<dbReference type="GO" id="GO:0006357">
    <property type="term" value="P:regulation of transcription by RNA polymerase II"/>
    <property type="evidence" value="ECO:0007669"/>
    <property type="project" value="InterPro"/>
</dbReference>
<dbReference type="InterPro" id="IPR019095">
    <property type="entry name" value="Mediator_Med18"/>
</dbReference>
<reference evidence="13" key="1">
    <citation type="submission" date="2016-11" db="UniProtKB">
        <authorList>
            <consortium name="WormBaseParasite"/>
        </authorList>
    </citation>
    <scope>IDENTIFICATION</scope>
</reference>
<evidence type="ECO:0000256" key="6">
    <source>
        <dbReference type="ARBA" id="ARBA00023163"/>
    </source>
</evidence>
<evidence type="ECO:0000256" key="2">
    <source>
        <dbReference type="ARBA" id="ARBA00009814"/>
    </source>
</evidence>
<evidence type="ECO:0000256" key="8">
    <source>
        <dbReference type="ARBA" id="ARBA00025687"/>
    </source>
</evidence>
<evidence type="ECO:0000256" key="5">
    <source>
        <dbReference type="ARBA" id="ARBA00023015"/>
    </source>
</evidence>
<sequence length="234" mass="26839">MDPTSQSTSVVFGHPGTAGFQPTPASSYQSKEVVLYGSILDSHHETLLQRLKGLCDPGHIRFYEHEMVFCLKTGHDPDVTVRMRRKHKDPPNSNTHNVWHMRYVGGPEPDATCPTIVRKCIDSVIQTPVNTQMMEFVKALGLRIDFEYLSQGYLFTKQNVKVIIERMQKTEKTGSYHEQDLKYISDSHLVTLTMSLPENSDYLSAAKYLREFGDQLAPLTQMEKIDYWIRKPML</sequence>
<dbReference type="Proteomes" id="UP000095287">
    <property type="component" value="Unplaced"/>
</dbReference>
<evidence type="ECO:0000256" key="9">
    <source>
        <dbReference type="ARBA" id="ARBA00032012"/>
    </source>
</evidence>
<comment type="similarity">
    <text evidence="2 10">Belongs to the Mediator complex subunit 18 family.</text>
</comment>
<organism evidence="12 13">
    <name type="scientific">Steinernema glaseri</name>
    <dbReference type="NCBI Taxonomy" id="37863"/>
    <lineage>
        <taxon>Eukaryota</taxon>
        <taxon>Metazoa</taxon>
        <taxon>Ecdysozoa</taxon>
        <taxon>Nematoda</taxon>
        <taxon>Chromadorea</taxon>
        <taxon>Rhabditida</taxon>
        <taxon>Tylenchina</taxon>
        <taxon>Panagrolaimomorpha</taxon>
        <taxon>Strongyloidoidea</taxon>
        <taxon>Steinernematidae</taxon>
        <taxon>Steinernema</taxon>
    </lineage>
</organism>
<evidence type="ECO:0000256" key="10">
    <source>
        <dbReference type="RuleBase" id="RU364150"/>
    </source>
</evidence>
<evidence type="ECO:0000256" key="7">
    <source>
        <dbReference type="ARBA" id="ARBA00023242"/>
    </source>
</evidence>
<gene>
    <name evidence="10" type="primary">MED18</name>
</gene>
<comment type="subcellular location">
    <subcellularLocation>
        <location evidence="1 10">Nucleus</location>
    </subcellularLocation>
</comment>
<comment type="function">
    <text evidence="8 10">Component of the Mediator complex, a coactivator involved in the regulated transcription of nearly all RNA polymerase II-dependent genes. Mediator functions as a bridge to convey information from gene-specific regulatory proteins to the basal RNA polymerase II transcription machinery. Mediator is recruited to promoters by direct interactions with regulatory proteins and serves as a scaffold for the assembly of a functional preinitiation complex with RNA polymerase II and the general transcription factors.</text>
</comment>
<keyword evidence="10" id="KW-0010">Activator</keyword>
<evidence type="ECO:0000256" key="1">
    <source>
        <dbReference type="ARBA" id="ARBA00004123"/>
    </source>
</evidence>
<dbReference type="GO" id="GO:0006369">
    <property type="term" value="P:termination of RNA polymerase II transcription"/>
    <property type="evidence" value="ECO:0007669"/>
    <property type="project" value="TreeGrafter"/>
</dbReference>
<name>A0A1I8A927_9BILA</name>
<evidence type="ECO:0000313" key="13">
    <source>
        <dbReference type="WBParaSite" id="L893_g34075.t1"/>
    </source>
</evidence>
<dbReference type="Pfam" id="PF09637">
    <property type="entry name" value="Med18"/>
    <property type="match status" value="1"/>
</dbReference>
<keyword evidence="6 10" id="KW-0804">Transcription</keyword>
<dbReference type="WBParaSite" id="L893_g34075.t1">
    <property type="protein sequence ID" value="L893_g34075.t1"/>
    <property type="gene ID" value="L893_g34075"/>
</dbReference>
<evidence type="ECO:0000313" key="12">
    <source>
        <dbReference type="Proteomes" id="UP000095287"/>
    </source>
</evidence>
<dbReference type="PANTHER" id="PTHR13321:SF2">
    <property type="entry name" value="MEDIATOR OF RNA POLYMERASE II TRANSCRIPTION SUBUNIT 18"/>
    <property type="match status" value="1"/>
</dbReference>
<proteinExistence type="inferred from homology"/>